<gene>
    <name evidence="2" type="ORF">PIB30_083314</name>
</gene>
<keyword evidence="3" id="KW-1185">Reference proteome</keyword>
<keyword evidence="1" id="KW-0812">Transmembrane</keyword>
<keyword evidence="1" id="KW-1133">Transmembrane helix</keyword>
<feature type="transmembrane region" description="Helical" evidence="1">
    <location>
        <begin position="36"/>
        <end position="55"/>
    </location>
</feature>
<keyword evidence="1" id="KW-0472">Membrane</keyword>
<dbReference type="Proteomes" id="UP001341840">
    <property type="component" value="Unassembled WGS sequence"/>
</dbReference>
<organism evidence="2 3">
    <name type="scientific">Stylosanthes scabra</name>
    <dbReference type="NCBI Taxonomy" id="79078"/>
    <lineage>
        <taxon>Eukaryota</taxon>
        <taxon>Viridiplantae</taxon>
        <taxon>Streptophyta</taxon>
        <taxon>Embryophyta</taxon>
        <taxon>Tracheophyta</taxon>
        <taxon>Spermatophyta</taxon>
        <taxon>Magnoliopsida</taxon>
        <taxon>eudicotyledons</taxon>
        <taxon>Gunneridae</taxon>
        <taxon>Pentapetalae</taxon>
        <taxon>rosids</taxon>
        <taxon>fabids</taxon>
        <taxon>Fabales</taxon>
        <taxon>Fabaceae</taxon>
        <taxon>Papilionoideae</taxon>
        <taxon>50 kb inversion clade</taxon>
        <taxon>dalbergioids sensu lato</taxon>
        <taxon>Dalbergieae</taxon>
        <taxon>Pterocarpus clade</taxon>
        <taxon>Stylosanthes</taxon>
    </lineage>
</organism>
<dbReference type="EMBL" id="JASCZI010091934">
    <property type="protein sequence ID" value="MED6151522.1"/>
    <property type="molecule type" value="Genomic_DNA"/>
</dbReference>
<evidence type="ECO:0000313" key="3">
    <source>
        <dbReference type="Proteomes" id="UP001341840"/>
    </source>
</evidence>
<reference evidence="2 3" key="1">
    <citation type="journal article" date="2023" name="Plants (Basel)">
        <title>Bridging the Gap: Combining Genomics and Transcriptomics Approaches to Understand Stylosanthes scabra, an Orphan Legume from the Brazilian Caatinga.</title>
        <authorList>
            <person name="Ferreira-Neto J.R.C."/>
            <person name="da Silva M.D."/>
            <person name="Binneck E."/>
            <person name="de Melo N.F."/>
            <person name="da Silva R.H."/>
            <person name="de Melo A.L.T.M."/>
            <person name="Pandolfi V."/>
            <person name="Bustamante F.O."/>
            <person name="Brasileiro-Vidal A.C."/>
            <person name="Benko-Iseppon A.M."/>
        </authorList>
    </citation>
    <scope>NUCLEOTIDE SEQUENCE [LARGE SCALE GENOMIC DNA]</scope>
    <source>
        <tissue evidence="2">Leaves</tissue>
    </source>
</reference>
<proteinExistence type="predicted"/>
<accession>A0ABU6TRQ3</accession>
<comment type="caution">
    <text evidence="2">The sequence shown here is derived from an EMBL/GenBank/DDBJ whole genome shotgun (WGS) entry which is preliminary data.</text>
</comment>
<name>A0ABU6TRQ3_9FABA</name>
<sequence length="111" mass="13113">MRNILVLDMEDSQAYIKHGFILTLLLRFLKMVRKWVTTYAIIAMLFFGVFIHSSIPKFHDTIPEEPLNPSNYVESDQKMCIKKCKRLYLNKPEVLRVCIWKCDGLLGLEYK</sequence>
<evidence type="ECO:0000256" key="1">
    <source>
        <dbReference type="SAM" id="Phobius"/>
    </source>
</evidence>
<protein>
    <submittedName>
        <fullName evidence="2">Uncharacterized protein</fullName>
    </submittedName>
</protein>
<evidence type="ECO:0000313" key="2">
    <source>
        <dbReference type="EMBL" id="MED6151522.1"/>
    </source>
</evidence>